<evidence type="ECO:0000256" key="1">
    <source>
        <dbReference type="ARBA" id="ARBA00004128"/>
    </source>
</evidence>
<dbReference type="HOGENOM" id="CLU_034559_0_0_1"/>
<name>G8YSR5_PICSO</name>
<dbReference type="GO" id="GO:0005774">
    <property type="term" value="C:vacuolar membrane"/>
    <property type="evidence" value="ECO:0007669"/>
    <property type="project" value="UniProtKB-SubCell"/>
</dbReference>
<comment type="subcellular location">
    <subcellularLocation>
        <location evidence="1 8">Vacuole membrane</location>
        <topology evidence="1 8">Multi-pass membrane protein</topology>
    </subcellularLocation>
</comment>
<feature type="transmembrane region" description="Helical" evidence="8">
    <location>
        <begin position="378"/>
        <end position="398"/>
    </location>
</feature>
<evidence type="ECO:0000313" key="10">
    <source>
        <dbReference type="EMBL" id="CCE72966.1"/>
    </source>
</evidence>
<comment type="function">
    <text evidence="8">Vacuolar effluxer which mediate the efflux of amino acids resulting from autophagic degradation. The release of autophagic amino acids allows the maintenance of protein synthesis and viability during nitrogen starvation.</text>
</comment>
<feature type="transmembrane region" description="Helical" evidence="8">
    <location>
        <begin position="283"/>
        <end position="305"/>
    </location>
</feature>
<evidence type="ECO:0000313" key="11">
    <source>
        <dbReference type="EMBL" id="CCE73527.1"/>
    </source>
</evidence>
<feature type="compositionally biased region" description="Basic and acidic residues" evidence="9">
    <location>
        <begin position="47"/>
        <end position="61"/>
    </location>
</feature>
<keyword evidence="5 8" id="KW-1133">Transmembrane helix</keyword>
<dbReference type="AlphaFoldDB" id="G8YSR5"/>
<proteinExistence type="inferred from homology"/>
<dbReference type="GO" id="GO:0006914">
    <property type="term" value="P:autophagy"/>
    <property type="evidence" value="ECO:0007669"/>
    <property type="project" value="UniProtKB-KW"/>
</dbReference>
<dbReference type="EMBL" id="FO082058">
    <property type="protein sequence ID" value="CCE73527.1"/>
    <property type="molecule type" value="Genomic_DNA"/>
</dbReference>
<dbReference type="Proteomes" id="UP000005222">
    <property type="component" value="Chromosome A"/>
</dbReference>
<dbReference type="Pfam" id="PF11700">
    <property type="entry name" value="ATG22"/>
    <property type="match status" value="1"/>
</dbReference>
<evidence type="ECO:0000313" key="12">
    <source>
        <dbReference type="Proteomes" id="UP000005222"/>
    </source>
</evidence>
<keyword evidence="4 8" id="KW-0812">Transmembrane</keyword>
<dbReference type="InParanoid" id="G8YSR5"/>
<dbReference type="EMBL" id="FO082059">
    <property type="protein sequence ID" value="CCE72966.1"/>
    <property type="molecule type" value="Genomic_DNA"/>
</dbReference>
<dbReference type="Proteomes" id="UP000005222">
    <property type="component" value="Chromosome B"/>
</dbReference>
<evidence type="ECO:0000256" key="5">
    <source>
        <dbReference type="ARBA" id="ARBA00022989"/>
    </source>
</evidence>
<feature type="transmembrane region" description="Helical" evidence="8">
    <location>
        <begin position="164"/>
        <end position="182"/>
    </location>
</feature>
<comment type="similarity">
    <text evidence="2 8">Belongs to the ATG22 family.</text>
</comment>
<dbReference type="OrthoDB" id="42657at2759"/>
<accession>G8YSR5</accession>
<keyword evidence="6 8" id="KW-0072">Autophagy</keyword>
<dbReference type="OMA" id="FWVEQVL"/>
<reference evidence="12" key="2">
    <citation type="journal article" date="2012" name="G3 (Bethesda)">
        <title>Pichia sorbitophila, an interspecies yeast hybrid reveals early steps of genome resolution following polyploidization.</title>
        <authorList>
            <person name="Leh Louis V."/>
            <person name="Despons L."/>
            <person name="Friedrich A."/>
            <person name="Martin T."/>
            <person name="Durrens P."/>
            <person name="Casaregola S."/>
            <person name="Neuveglise C."/>
            <person name="Fairhead C."/>
            <person name="Marck C."/>
            <person name="Cruz J.A."/>
            <person name="Straub M.L."/>
            <person name="Kugler V."/>
            <person name="Sacerdot C."/>
            <person name="Uzunov Z."/>
            <person name="Thierry A."/>
            <person name="Weiss S."/>
            <person name="Bleykasten C."/>
            <person name="De Montigny J."/>
            <person name="Jacques N."/>
            <person name="Jung P."/>
            <person name="Lemaire M."/>
            <person name="Mallet S."/>
            <person name="Morel G."/>
            <person name="Richard G.F."/>
            <person name="Sarkar A."/>
            <person name="Savel G."/>
            <person name="Schacherer J."/>
            <person name="Seret M.L."/>
            <person name="Talla E."/>
            <person name="Samson G."/>
            <person name="Jubin C."/>
            <person name="Poulain J."/>
            <person name="Vacherie B."/>
            <person name="Barbe V."/>
            <person name="Pelletier E."/>
            <person name="Sherman D.J."/>
            <person name="Westhof E."/>
            <person name="Weissenbach J."/>
            <person name="Baret P.V."/>
            <person name="Wincker P."/>
            <person name="Gaillardin C."/>
            <person name="Dujon B."/>
            <person name="Souciet J.L."/>
        </authorList>
    </citation>
    <scope>NUCLEOTIDE SEQUENCE [LARGE SCALE GENOMIC DNA]</scope>
    <source>
        <strain evidence="12">ATCC MYA-4447 / BCRC 22081 / CBS 7064 / NBRC 10061 / NRRL Y-12695</strain>
    </source>
</reference>
<keyword evidence="12" id="KW-1185">Reference proteome</keyword>
<feature type="transmembrane region" description="Helical" evidence="8">
    <location>
        <begin position="477"/>
        <end position="498"/>
    </location>
</feature>
<keyword evidence="3 8" id="KW-0813">Transport</keyword>
<dbReference type="GO" id="GO:0032974">
    <property type="term" value="P:amino acid transmembrane export from vacuole"/>
    <property type="evidence" value="ECO:0007669"/>
    <property type="project" value="TreeGrafter"/>
</dbReference>
<keyword evidence="8" id="KW-0926">Vacuole</keyword>
<feature type="transmembrane region" description="Helical" evidence="8">
    <location>
        <begin position="246"/>
        <end position="271"/>
    </location>
</feature>
<feature type="transmembrane region" description="Helical" evidence="8">
    <location>
        <begin position="340"/>
        <end position="366"/>
    </location>
</feature>
<dbReference type="FunCoup" id="G8YSR5">
    <property type="interactions" value="64"/>
</dbReference>
<dbReference type="eggNOG" id="ENOG502QTIR">
    <property type="taxonomic scope" value="Eukaryota"/>
</dbReference>
<evidence type="ECO:0000256" key="2">
    <source>
        <dbReference type="ARBA" id="ARBA00006978"/>
    </source>
</evidence>
<evidence type="ECO:0000256" key="9">
    <source>
        <dbReference type="SAM" id="MobiDB-lite"/>
    </source>
</evidence>
<sequence>MTGFKSATEDTELNKDEVRNYSADKSQSKDSKDTENYSVNSVEQNCAEERTSGVQKGETDPLSKLNSASIYRAWLLLCYSTGPVSSMSRTYVPAVIQSVARILGKSKAGHRCSIRGNDCYVKFGAGTVHFTSYVLYLRAIYTSMEGIVSIFLMGIADYSNYRKWFLIGSISFYGLAATPFYGLTDPTYSVLVGLSVLYCLLNVTSSIYQILENSYIPLFMRAAATKNGTTVANERRGVMLKRGSKVSVMGTFLGNCGGITALLIGIIITYGKHTSLINGYTNYLLAITIAGCITTVMALTTTAFIPNVKGKEKPKGEFILFLTLKRLIVLLKNIRQYPNAFLYCVSWVIWNVSFSNFSSVFLLLFRSTLGLGSSDAEYTVYTFMSYFLASLGSLLWMFSYPYFNLRMKSWGYIFLSISLFTNFWGCLGISSNTAVGFKHRWEFWLFEVFYSSSSSALRSLNRALYSTMVPEGEEAQYLGLEVMLGVATGWIGSLVNAVIQDRTNNDRYPFLPNLFLVVASIVFYFLCDTEKGMRDVNKLIRDEDDSVESGHTHN</sequence>
<feature type="transmembrane region" description="Helical" evidence="8">
    <location>
        <begin position="188"/>
        <end position="211"/>
    </location>
</feature>
<keyword evidence="7 8" id="KW-0472">Membrane</keyword>
<dbReference type="InterPro" id="IPR050495">
    <property type="entry name" value="ATG22/LtaA_families"/>
</dbReference>
<evidence type="ECO:0000256" key="6">
    <source>
        <dbReference type="ARBA" id="ARBA00023006"/>
    </source>
</evidence>
<dbReference type="STRING" id="559304.G8YSR5"/>
<evidence type="ECO:0000256" key="7">
    <source>
        <dbReference type="ARBA" id="ARBA00023136"/>
    </source>
</evidence>
<gene>
    <name evidence="11" type="primary">Piso0_000574</name>
    <name evidence="10" type="ORF">GNLVRS01_PISO0A12342g</name>
    <name evidence="11" type="ORF">GNLVRS01_PISO0B12409g</name>
</gene>
<keyword evidence="8" id="KW-0029">Amino-acid transport</keyword>
<protein>
    <recommendedName>
        <fullName evidence="8">Autophagy-related protein</fullName>
    </recommendedName>
</protein>
<feature type="transmembrane region" description="Helical" evidence="8">
    <location>
        <begin position="510"/>
        <end position="527"/>
    </location>
</feature>
<dbReference type="PANTHER" id="PTHR23519:SF2">
    <property type="entry name" value="AUTOPHAGY-RELATED PROTEIN 22"/>
    <property type="match status" value="1"/>
</dbReference>
<feature type="region of interest" description="Disordered" evidence="9">
    <location>
        <begin position="1"/>
        <end position="61"/>
    </location>
</feature>
<feature type="transmembrane region" description="Helical" evidence="8">
    <location>
        <begin position="133"/>
        <end position="152"/>
    </location>
</feature>
<dbReference type="SUPFAM" id="SSF103473">
    <property type="entry name" value="MFS general substrate transporter"/>
    <property type="match status" value="1"/>
</dbReference>
<organism evidence="11 12">
    <name type="scientific">Pichia sorbitophila (strain ATCC MYA-4447 / BCRC 22081 / CBS 7064 / NBRC 10061 / NRRL Y-12695)</name>
    <name type="common">Hybrid yeast</name>
    <dbReference type="NCBI Taxonomy" id="559304"/>
    <lineage>
        <taxon>Eukaryota</taxon>
        <taxon>Fungi</taxon>
        <taxon>Dikarya</taxon>
        <taxon>Ascomycota</taxon>
        <taxon>Saccharomycotina</taxon>
        <taxon>Pichiomycetes</taxon>
        <taxon>Debaryomycetaceae</taxon>
        <taxon>Millerozyma</taxon>
    </lineage>
</organism>
<evidence type="ECO:0000256" key="4">
    <source>
        <dbReference type="ARBA" id="ARBA00022692"/>
    </source>
</evidence>
<feature type="compositionally biased region" description="Basic and acidic residues" evidence="9">
    <location>
        <begin position="26"/>
        <end position="35"/>
    </location>
</feature>
<feature type="transmembrane region" description="Helical" evidence="8">
    <location>
        <begin position="410"/>
        <end position="431"/>
    </location>
</feature>
<reference evidence="11" key="1">
    <citation type="submission" date="2011-10" db="EMBL/GenBank/DDBJ databases">
        <authorList>
            <person name="Genoscope - CEA"/>
        </authorList>
    </citation>
    <scope>NUCLEOTIDE SEQUENCE</scope>
    <source>
        <strain evidence="11">CBS 7064</strain>
    </source>
</reference>
<dbReference type="PANTHER" id="PTHR23519">
    <property type="entry name" value="AUTOPHAGY-RELATED PROTEIN 22"/>
    <property type="match status" value="1"/>
</dbReference>
<dbReference type="InterPro" id="IPR024671">
    <property type="entry name" value="Atg22-like"/>
</dbReference>
<dbReference type="InterPro" id="IPR036259">
    <property type="entry name" value="MFS_trans_sf"/>
</dbReference>
<evidence type="ECO:0000256" key="8">
    <source>
        <dbReference type="RuleBase" id="RU363073"/>
    </source>
</evidence>
<evidence type="ECO:0000256" key="3">
    <source>
        <dbReference type="ARBA" id="ARBA00022448"/>
    </source>
</evidence>